<dbReference type="Pfam" id="PF05698">
    <property type="entry name" value="Trigger_C"/>
    <property type="match status" value="1"/>
</dbReference>
<evidence type="ECO:0000259" key="12">
    <source>
        <dbReference type="Pfam" id="PF05697"/>
    </source>
</evidence>
<dbReference type="InterPro" id="IPR046357">
    <property type="entry name" value="PPIase_dom_sf"/>
</dbReference>
<dbReference type="EMBL" id="PFBD01000028">
    <property type="protein sequence ID" value="PIR86747.1"/>
    <property type="molecule type" value="Genomic_DNA"/>
</dbReference>
<dbReference type="SUPFAM" id="SSF109998">
    <property type="entry name" value="Triger factor/SurA peptide-binding domain-like"/>
    <property type="match status" value="1"/>
</dbReference>
<dbReference type="InterPro" id="IPR036611">
    <property type="entry name" value="Trigger_fac_ribosome-bd_sf"/>
</dbReference>
<feature type="coiled-coil region" evidence="10">
    <location>
        <begin position="6"/>
        <end position="33"/>
    </location>
</feature>
<evidence type="ECO:0000256" key="9">
    <source>
        <dbReference type="HAMAP-Rule" id="MF_00303"/>
    </source>
</evidence>
<dbReference type="GO" id="GO:0043022">
    <property type="term" value="F:ribosome binding"/>
    <property type="evidence" value="ECO:0007669"/>
    <property type="project" value="TreeGrafter"/>
</dbReference>
<dbReference type="GO" id="GO:0005737">
    <property type="term" value="C:cytoplasm"/>
    <property type="evidence" value="ECO:0007669"/>
    <property type="project" value="UniProtKB-SubCell"/>
</dbReference>
<feature type="domain" description="PPIase FKBP-type" evidence="11">
    <location>
        <begin position="168"/>
        <end position="246"/>
    </location>
</feature>
<dbReference type="GO" id="GO:0044183">
    <property type="term" value="F:protein folding chaperone"/>
    <property type="evidence" value="ECO:0007669"/>
    <property type="project" value="TreeGrafter"/>
</dbReference>
<dbReference type="AlphaFoldDB" id="A0A2H0UK21"/>
<dbReference type="InterPro" id="IPR037041">
    <property type="entry name" value="Trigger_fac_C_sf"/>
</dbReference>
<dbReference type="Gene3D" id="1.10.3120.10">
    <property type="entry name" value="Trigger factor, C-terminal domain"/>
    <property type="match status" value="1"/>
</dbReference>
<evidence type="ECO:0000256" key="3">
    <source>
        <dbReference type="ARBA" id="ARBA00013194"/>
    </source>
</evidence>
<evidence type="ECO:0000256" key="8">
    <source>
        <dbReference type="ARBA" id="ARBA00029986"/>
    </source>
</evidence>
<keyword evidence="9" id="KW-0132">Cell division</keyword>
<sequence>MKASQSEKMKNKIKKLENSKIEVEITLDKAEFQQYYQPIYEDALAGVELKGYRKGTAPKEMADQAINKTKVFEAALEDAIRHSLDEVKIENDWTFIDQPQIEVTESVSGGLTYKATLTLFPEVKLPDYKAIAKEIFSQERKTDVSEEEMTKTTQWILESRAKETSANRPAKMGDLLEIDLEAFTGGKSIPNTAFQKERFILGDSKFITGFDEALVGKSDGDDLDFTLTAPKDYWQKELQGKDLQFKGKVIGVYERDIPKLTDEFAASLAPTFKTVADLHKSMREGLGMEKDQKELERQRLEVLAKINDKTKVEIPDILLERTLDGMVEQMKQSMPAPDDKTGETLDKELREKLRDKAAKNVTSHLVLYKIAQTEKLEPTQEEVAAQAQKHGVDPETHGGYIYDTVQTQKVFEFLQSQAPKKES</sequence>
<dbReference type="GO" id="GO:0015031">
    <property type="term" value="P:protein transport"/>
    <property type="evidence" value="ECO:0007669"/>
    <property type="project" value="UniProtKB-UniRule"/>
</dbReference>
<feature type="domain" description="Trigger factor ribosome-binding bacterial" evidence="12">
    <location>
        <begin position="9"/>
        <end position="151"/>
    </location>
</feature>
<dbReference type="PIRSF" id="PIRSF003095">
    <property type="entry name" value="Trigger_factor"/>
    <property type="match status" value="1"/>
</dbReference>
<dbReference type="SUPFAM" id="SSF54534">
    <property type="entry name" value="FKBP-like"/>
    <property type="match status" value="1"/>
</dbReference>
<comment type="catalytic activity">
    <reaction evidence="1 9">
        <text>[protein]-peptidylproline (omega=180) = [protein]-peptidylproline (omega=0)</text>
        <dbReference type="Rhea" id="RHEA:16237"/>
        <dbReference type="Rhea" id="RHEA-COMP:10747"/>
        <dbReference type="Rhea" id="RHEA-COMP:10748"/>
        <dbReference type="ChEBI" id="CHEBI:83833"/>
        <dbReference type="ChEBI" id="CHEBI:83834"/>
        <dbReference type="EC" id="5.2.1.8"/>
    </reaction>
</comment>
<keyword evidence="9" id="KW-0963">Cytoplasm</keyword>
<comment type="similarity">
    <text evidence="2 9">Belongs to the FKBP-type PPIase family. Tig subfamily.</text>
</comment>
<dbReference type="InterPro" id="IPR005215">
    <property type="entry name" value="Trig_fac"/>
</dbReference>
<evidence type="ECO:0000256" key="1">
    <source>
        <dbReference type="ARBA" id="ARBA00000971"/>
    </source>
</evidence>
<dbReference type="InterPro" id="IPR008881">
    <property type="entry name" value="Trigger_fac_ribosome-bd_bac"/>
</dbReference>
<evidence type="ECO:0000313" key="15">
    <source>
        <dbReference type="Proteomes" id="UP000229526"/>
    </source>
</evidence>
<accession>A0A2H0UK21</accession>
<protein>
    <recommendedName>
        <fullName evidence="4 9">Trigger factor</fullName>
        <shortName evidence="9">TF</shortName>
        <ecNumber evidence="3 9">5.2.1.8</ecNumber>
    </recommendedName>
    <alternativeName>
        <fullName evidence="8 9">PPIase</fullName>
    </alternativeName>
</protein>
<evidence type="ECO:0000256" key="6">
    <source>
        <dbReference type="ARBA" id="ARBA00023186"/>
    </source>
</evidence>
<gene>
    <name evidence="9 14" type="primary">tig</name>
    <name evidence="14" type="ORF">COU11_04535</name>
</gene>
<dbReference type="HAMAP" id="MF_00303">
    <property type="entry name" value="Trigger_factor_Tig"/>
    <property type="match status" value="1"/>
</dbReference>
<evidence type="ECO:0000256" key="10">
    <source>
        <dbReference type="SAM" id="Coils"/>
    </source>
</evidence>
<name>A0A2H0UK21_9BACT</name>
<keyword evidence="6 9" id="KW-0143">Chaperone</keyword>
<evidence type="ECO:0000256" key="7">
    <source>
        <dbReference type="ARBA" id="ARBA00023235"/>
    </source>
</evidence>
<dbReference type="GO" id="GO:0043335">
    <property type="term" value="P:protein unfolding"/>
    <property type="evidence" value="ECO:0007669"/>
    <property type="project" value="TreeGrafter"/>
</dbReference>
<dbReference type="InterPro" id="IPR008880">
    <property type="entry name" value="Trigger_fac_C"/>
</dbReference>
<dbReference type="PANTHER" id="PTHR30560">
    <property type="entry name" value="TRIGGER FACTOR CHAPERONE AND PEPTIDYL-PROLYL CIS/TRANS ISOMERASE"/>
    <property type="match status" value="1"/>
</dbReference>
<organism evidence="14 15">
    <name type="scientific">Candidatus Harrisonbacteria bacterium CG10_big_fil_rev_8_21_14_0_10_49_15</name>
    <dbReference type="NCBI Taxonomy" id="1974587"/>
    <lineage>
        <taxon>Bacteria</taxon>
        <taxon>Candidatus Harrisoniibacteriota</taxon>
    </lineage>
</organism>
<comment type="function">
    <text evidence="9">Involved in protein export. Acts as a chaperone by maintaining the newly synthesized protein in an open conformation. Functions as a peptidyl-prolyl cis-trans isomerase.</text>
</comment>
<reference evidence="15" key="1">
    <citation type="submission" date="2017-09" db="EMBL/GenBank/DDBJ databases">
        <title>Depth-based differentiation of microbial function through sediment-hosted aquifers and enrichment of novel symbionts in the deep terrestrial subsurface.</title>
        <authorList>
            <person name="Probst A.J."/>
            <person name="Ladd B."/>
            <person name="Jarett J.K."/>
            <person name="Geller-Mcgrath D.E."/>
            <person name="Sieber C.M.K."/>
            <person name="Emerson J.B."/>
            <person name="Anantharaman K."/>
            <person name="Thomas B.C."/>
            <person name="Malmstrom R."/>
            <person name="Stieglmeier M."/>
            <person name="Klingl A."/>
            <person name="Woyke T."/>
            <person name="Ryan C.M."/>
            <person name="Banfield J.F."/>
        </authorList>
    </citation>
    <scope>NUCLEOTIDE SEQUENCE [LARGE SCALE GENOMIC DNA]</scope>
</reference>
<dbReference type="Pfam" id="PF00254">
    <property type="entry name" value="FKBP_C"/>
    <property type="match status" value="1"/>
</dbReference>
<dbReference type="EC" id="5.2.1.8" evidence="3 9"/>
<dbReference type="GO" id="GO:0003755">
    <property type="term" value="F:peptidyl-prolyl cis-trans isomerase activity"/>
    <property type="evidence" value="ECO:0007669"/>
    <property type="project" value="UniProtKB-UniRule"/>
</dbReference>
<comment type="domain">
    <text evidence="9">Consists of 3 domains; the N-terminus binds the ribosome, the middle domain has PPIase activity, while the C-terminus has intrinsic chaperone activity on its own.</text>
</comment>
<dbReference type="InterPro" id="IPR027304">
    <property type="entry name" value="Trigger_fact/SurA_dom_sf"/>
</dbReference>
<keyword evidence="9" id="KW-0131">Cell cycle</keyword>
<evidence type="ECO:0000259" key="11">
    <source>
        <dbReference type="Pfam" id="PF00254"/>
    </source>
</evidence>
<dbReference type="GO" id="GO:0051083">
    <property type="term" value="P:'de novo' cotranslational protein folding"/>
    <property type="evidence" value="ECO:0007669"/>
    <property type="project" value="TreeGrafter"/>
</dbReference>
<keyword evidence="10" id="KW-0175">Coiled coil</keyword>
<comment type="caution">
    <text evidence="14">The sequence shown here is derived from an EMBL/GenBank/DDBJ whole genome shotgun (WGS) entry which is preliminary data.</text>
</comment>
<evidence type="ECO:0000313" key="14">
    <source>
        <dbReference type="EMBL" id="PIR86747.1"/>
    </source>
</evidence>
<dbReference type="Gene3D" id="3.30.70.1050">
    <property type="entry name" value="Trigger factor ribosome-binding domain"/>
    <property type="match status" value="1"/>
</dbReference>
<evidence type="ECO:0000256" key="4">
    <source>
        <dbReference type="ARBA" id="ARBA00016902"/>
    </source>
</evidence>
<keyword evidence="5 9" id="KW-0697">Rotamase</keyword>
<keyword evidence="7 9" id="KW-0413">Isomerase</keyword>
<dbReference type="Gene3D" id="3.10.50.40">
    <property type="match status" value="1"/>
</dbReference>
<dbReference type="SUPFAM" id="SSF102735">
    <property type="entry name" value="Trigger factor ribosome-binding domain"/>
    <property type="match status" value="1"/>
</dbReference>
<dbReference type="InterPro" id="IPR001179">
    <property type="entry name" value="PPIase_FKBP_dom"/>
</dbReference>
<comment type="subcellular location">
    <subcellularLocation>
        <location evidence="9">Cytoplasm</location>
    </subcellularLocation>
    <text evidence="9">About half TF is bound to the ribosome near the polypeptide exit tunnel while the other half is free in the cytoplasm.</text>
</comment>
<dbReference type="Proteomes" id="UP000229526">
    <property type="component" value="Unassembled WGS sequence"/>
</dbReference>
<dbReference type="NCBIfam" id="TIGR00115">
    <property type="entry name" value="tig"/>
    <property type="match status" value="1"/>
</dbReference>
<proteinExistence type="inferred from homology"/>
<evidence type="ECO:0000256" key="5">
    <source>
        <dbReference type="ARBA" id="ARBA00023110"/>
    </source>
</evidence>
<evidence type="ECO:0000259" key="13">
    <source>
        <dbReference type="Pfam" id="PF05698"/>
    </source>
</evidence>
<feature type="domain" description="Trigger factor C-terminal" evidence="13">
    <location>
        <begin position="274"/>
        <end position="410"/>
    </location>
</feature>
<dbReference type="Pfam" id="PF05697">
    <property type="entry name" value="Trigger_N"/>
    <property type="match status" value="1"/>
</dbReference>
<dbReference type="PANTHER" id="PTHR30560:SF3">
    <property type="entry name" value="TRIGGER FACTOR-LIKE PROTEIN TIG, CHLOROPLASTIC"/>
    <property type="match status" value="1"/>
</dbReference>
<evidence type="ECO:0000256" key="2">
    <source>
        <dbReference type="ARBA" id="ARBA00005464"/>
    </source>
</evidence>
<dbReference type="GO" id="GO:0051301">
    <property type="term" value="P:cell division"/>
    <property type="evidence" value="ECO:0007669"/>
    <property type="project" value="UniProtKB-KW"/>
</dbReference>